<reference evidence="2 3" key="1">
    <citation type="submission" date="2016-10" db="EMBL/GenBank/DDBJ databases">
        <authorList>
            <person name="Varghese N."/>
            <person name="Submissions S."/>
        </authorList>
    </citation>
    <scope>NUCLEOTIDE SEQUENCE [LARGE SCALE GENOMIC DNA]</scope>
    <source>
        <strain evidence="2 3">DSM 17997</strain>
    </source>
</reference>
<sequence>MEFNFNSKALLTFFLCSICVQTVNYSFSQNPVFKIFDNFENGYPSGFGKFVGNIKVAAQDSSLGISSSTADPNPNGNAIDPSSEPSQNILELLESFRIPFLLLGIVLLIWSYKILKTLEIYEFYNTDKEGVITFKDEKGFEKHKANAKKGKFMLFFGLAILLFGVYLFF</sequence>
<gene>
    <name evidence="2" type="ORF">SAMN05444412_12153</name>
</gene>
<dbReference type="Proteomes" id="UP000199663">
    <property type="component" value="Unassembled WGS sequence"/>
</dbReference>
<evidence type="ECO:0000313" key="2">
    <source>
        <dbReference type="EMBL" id="SDZ53661.1"/>
    </source>
</evidence>
<keyword evidence="1" id="KW-1133">Transmembrane helix</keyword>
<organism evidence="2 3">
    <name type="scientific">Rhodonellum ikkaensis</name>
    <dbReference type="NCBI Taxonomy" id="336829"/>
    <lineage>
        <taxon>Bacteria</taxon>
        <taxon>Pseudomonadati</taxon>
        <taxon>Bacteroidota</taxon>
        <taxon>Cytophagia</taxon>
        <taxon>Cytophagales</taxon>
        <taxon>Cytophagaceae</taxon>
        <taxon>Rhodonellum</taxon>
    </lineage>
</organism>
<evidence type="ECO:0000256" key="1">
    <source>
        <dbReference type="SAM" id="Phobius"/>
    </source>
</evidence>
<evidence type="ECO:0000313" key="3">
    <source>
        <dbReference type="Proteomes" id="UP000199663"/>
    </source>
</evidence>
<keyword evidence="3" id="KW-1185">Reference proteome</keyword>
<comment type="caution">
    <text evidence="2">The sequence shown here is derived from an EMBL/GenBank/DDBJ whole genome shotgun (WGS) entry which is preliminary data.</text>
</comment>
<accession>A0A1H3TV67</accession>
<dbReference type="EMBL" id="FNQC01000021">
    <property type="protein sequence ID" value="SDZ53661.1"/>
    <property type="molecule type" value="Genomic_DNA"/>
</dbReference>
<protein>
    <submittedName>
        <fullName evidence="2">Uncharacterized protein</fullName>
    </submittedName>
</protein>
<feature type="transmembrane region" description="Helical" evidence="1">
    <location>
        <begin position="96"/>
        <end position="115"/>
    </location>
</feature>
<keyword evidence="1" id="KW-0812">Transmembrane</keyword>
<keyword evidence="1" id="KW-0472">Membrane</keyword>
<feature type="transmembrane region" description="Helical" evidence="1">
    <location>
        <begin position="152"/>
        <end position="168"/>
    </location>
</feature>
<proteinExistence type="predicted"/>
<name>A0A1H3TV67_9BACT</name>